<reference evidence="2" key="2">
    <citation type="submission" date="2022-03" db="EMBL/GenBank/DDBJ databases">
        <title>Draft title - Genomic analysis of global carrot germplasm unveils the trajectory of domestication and the origin of high carotenoid orange carrot.</title>
        <authorList>
            <person name="Iorizzo M."/>
            <person name="Ellison S."/>
            <person name="Senalik D."/>
            <person name="Macko-Podgorni A."/>
            <person name="Grzebelus D."/>
            <person name="Bostan H."/>
            <person name="Rolling W."/>
            <person name="Curaba J."/>
            <person name="Simon P."/>
        </authorList>
    </citation>
    <scope>NUCLEOTIDE SEQUENCE</scope>
    <source>
        <tissue evidence="2">Leaf</tissue>
    </source>
</reference>
<keyword evidence="3" id="KW-1185">Reference proteome</keyword>
<sequence>MLLKAYAGKKLMKKRVTRHQALQLRYPHLSYLILLLDISEKSIKNNKLGICYEYGRRPGKEAVSDCVGDDTIKQYILRNVQKPVFKVIEPDFVEEGLLIK</sequence>
<protein>
    <submittedName>
        <fullName evidence="1">Uncharacterized protein</fullName>
    </submittedName>
</protein>
<accession>A0A166AMW3</accession>
<evidence type="ECO:0000313" key="2">
    <source>
        <dbReference type="EMBL" id="WOG92417.1"/>
    </source>
</evidence>
<dbReference type="Gramene" id="KZN01519">
    <property type="protein sequence ID" value="KZN01519"/>
    <property type="gene ID" value="DCAR_010270"/>
</dbReference>
<dbReference type="EMBL" id="CP093345">
    <property type="protein sequence ID" value="WOG92417.1"/>
    <property type="molecule type" value="Genomic_DNA"/>
</dbReference>
<dbReference type="EMBL" id="LNRQ01000003">
    <property type="protein sequence ID" value="KZN01519.1"/>
    <property type="molecule type" value="Genomic_DNA"/>
</dbReference>
<evidence type="ECO:0000313" key="1">
    <source>
        <dbReference type="EMBL" id="KZN01519.1"/>
    </source>
</evidence>
<dbReference type="AlphaFoldDB" id="A0A166AMW3"/>
<proteinExistence type="predicted"/>
<gene>
    <name evidence="1" type="ORF">DCAR_010270</name>
    <name evidence="2" type="ORF">DCAR_0311683</name>
</gene>
<evidence type="ECO:0000313" key="3">
    <source>
        <dbReference type="Proteomes" id="UP000077755"/>
    </source>
</evidence>
<organism evidence="1">
    <name type="scientific">Daucus carota subsp. sativus</name>
    <name type="common">Carrot</name>
    <dbReference type="NCBI Taxonomy" id="79200"/>
    <lineage>
        <taxon>Eukaryota</taxon>
        <taxon>Viridiplantae</taxon>
        <taxon>Streptophyta</taxon>
        <taxon>Embryophyta</taxon>
        <taxon>Tracheophyta</taxon>
        <taxon>Spermatophyta</taxon>
        <taxon>Magnoliopsida</taxon>
        <taxon>eudicotyledons</taxon>
        <taxon>Gunneridae</taxon>
        <taxon>Pentapetalae</taxon>
        <taxon>asterids</taxon>
        <taxon>campanulids</taxon>
        <taxon>Apiales</taxon>
        <taxon>Apiaceae</taxon>
        <taxon>Apioideae</taxon>
        <taxon>Scandiceae</taxon>
        <taxon>Daucinae</taxon>
        <taxon>Daucus</taxon>
        <taxon>Daucus sect. Daucus</taxon>
    </lineage>
</organism>
<reference evidence="1" key="1">
    <citation type="journal article" date="2016" name="Nat. Genet.">
        <title>A high-quality carrot genome assembly provides new insights into carotenoid accumulation and asterid genome evolution.</title>
        <authorList>
            <person name="Iorizzo M."/>
            <person name="Ellison S."/>
            <person name="Senalik D."/>
            <person name="Zeng P."/>
            <person name="Satapoomin P."/>
            <person name="Huang J."/>
            <person name="Bowman M."/>
            <person name="Iovene M."/>
            <person name="Sanseverino W."/>
            <person name="Cavagnaro P."/>
            <person name="Yildiz M."/>
            <person name="Macko-Podgorni A."/>
            <person name="Moranska E."/>
            <person name="Grzebelus E."/>
            <person name="Grzebelus D."/>
            <person name="Ashrafi H."/>
            <person name="Zheng Z."/>
            <person name="Cheng S."/>
            <person name="Spooner D."/>
            <person name="Van Deynze A."/>
            <person name="Simon P."/>
        </authorList>
    </citation>
    <scope>NUCLEOTIDE SEQUENCE [LARGE SCALE GENOMIC DNA]</scope>
    <source>
        <tissue evidence="1">Leaf</tissue>
    </source>
</reference>
<name>A0A166AMW3_DAUCS</name>
<dbReference type="Proteomes" id="UP000077755">
    <property type="component" value="Chromosome 3"/>
</dbReference>